<dbReference type="SUPFAM" id="SSF54285">
    <property type="entry name" value="MoaD/ThiS"/>
    <property type="match status" value="1"/>
</dbReference>
<dbReference type="GeneID" id="93808546"/>
<evidence type="ECO:0000256" key="1">
    <source>
        <dbReference type="ARBA" id="ARBA00010645"/>
    </source>
</evidence>
<dbReference type="InterPro" id="IPR016155">
    <property type="entry name" value="Mopterin_synth/thiamin_S_b"/>
</dbReference>
<dbReference type="EMBL" id="AP024613">
    <property type="protein sequence ID" value="BCV44477.1"/>
    <property type="molecule type" value="Genomic_DNA"/>
</dbReference>
<dbReference type="RefSeq" id="WP_025009745.1">
    <property type="nucleotide sequence ID" value="NZ_AP024609.1"/>
</dbReference>
<name>A0A380C7L0_9GAMM</name>
<dbReference type="InterPro" id="IPR037021">
    <property type="entry name" value="RnfH_sf"/>
</dbReference>
<dbReference type="Proteomes" id="UP000825078">
    <property type="component" value="Chromosome"/>
</dbReference>
<dbReference type="NCBIfam" id="NF002490">
    <property type="entry name" value="PRK01777.1"/>
    <property type="match status" value="1"/>
</dbReference>
<dbReference type="AlphaFoldDB" id="A0A380C7L0"/>
<evidence type="ECO:0000313" key="4">
    <source>
        <dbReference type="EMBL" id="SUJ14681.1"/>
    </source>
</evidence>
<proteinExistence type="inferred from homology"/>
<evidence type="ECO:0000313" key="3">
    <source>
        <dbReference type="EMBL" id="BCV44477.1"/>
    </source>
</evidence>
<accession>A0A3G4UP33</accession>
<dbReference type="HAMAP" id="MF_00460">
    <property type="entry name" value="UPF0125_RnfH"/>
    <property type="match status" value="1"/>
</dbReference>
<dbReference type="PANTHER" id="PTHR37483:SF1">
    <property type="entry name" value="UPF0125 PROTEIN RATB"/>
    <property type="match status" value="1"/>
</dbReference>
<dbReference type="PANTHER" id="PTHR37483">
    <property type="entry name" value="UPF0125 PROTEIN RATB"/>
    <property type="match status" value="1"/>
</dbReference>
<reference evidence="4 5" key="1">
    <citation type="submission" date="2018-06" db="EMBL/GenBank/DDBJ databases">
        <authorList>
            <consortium name="Pathogen Informatics"/>
            <person name="Doyle S."/>
        </authorList>
    </citation>
    <scope>NUCLEOTIDE SEQUENCE [LARGE SCALE GENOMIC DNA]</scope>
    <source>
        <strain evidence="4 5">NCTC10738</strain>
    </source>
</reference>
<evidence type="ECO:0000313" key="5">
    <source>
        <dbReference type="Proteomes" id="UP000254069"/>
    </source>
</evidence>
<dbReference type="Gene3D" id="3.10.20.280">
    <property type="entry name" value="RnfH-like"/>
    <property type="match status" value="1"/>
</dbReference>
<sequence length="111" mass="12501">MASEQEKFSVDVIYALPTQQKVISVSVTPGTSFIEAVRQSNIQAFFPEIDLETVKLGTFSRQVKHDEEVEPGQRIEIYRPLIADPKEVRRKRAEKAAEEGRINKVTGAKIS</sequence>
<dbReference type="KEGG" id="salg:BS332_14725"/>
<evidence type="ECO:0000256" key="2">
    <source>
        <dbReference type="HAMAP-Rule" id="MF_00460"/>
    </source>
</evidence>
<protein>
    <recommendedName>
        <fullName evidence="2">UPF0125 protein NCTC10738_04573</fullName>
    </recommendedName>
</protein>
<accession>A0A380C7L0</accession>
<dbReference type="Proteomes" id="UP000254069">
    <property type="component" value="Unassembled WGS sequence"/>
</dbReference>
<dbReference type="EMBL" id="UGYO01000002">
    <property type="protein sequence ID" value="SUJ14681.1"/>
    <property type="molecule type" value="Genomic_DNA"/>
</dbReference>
<gene>
    <name evidence="4" type="primary">ratB</name>
    <name evidence="4" type="ORF">NCTC10738_04573</name>
    <name evidence="3" type="ORF">TUM17379_14950</name>
</gene>
<keyword evidence="5" id="KW-1185">Reference proteome</keyword>
<comment type="similarity">
    <text evidence="1 2">Belongs to the UPF0125 (RnfH) family.</text>
</comment>
<reference evidence="3" key="2">
    <citation type="submission" date="2021-05" db="EMBL/GenBank/DDBJ databases">
        <title>Molecular characterization for Shewanella algae harboring chromosomal blaOXA-55-like strains isolated from clinical and environment sample.</title>
        <authorList>
            <person name="Ohama Y."/>
            <person name="Aoki K."/>
            <person name="Harada S."/>
            <person name="Moriya K."/>
            <person name="Ishii Y."/>
            <person name="Tateda K."/>
        </authorList>
    </citation>
    <scope>NUCLEOTIDE SEQUENCE</scope>
    <source>
        <strain evidence="3">TUM17379</strain>
    </source>
</reference>
<dbReference type="InterPro" id="IPR005346">
    <property type="entry name" value="RnfH"/>
</dbReference>
<dbReference type="Pfam" id="PF03658">
    <property type="entry name" value="Ub-RnfH"/>
    <property type="match status" value="1"/>
</dbReference>
<organism evidence="4 5">
    <name type="scientific">Shewanella algae</name>
    <dbReference type="NCBI Taxonomy" id="38313"/>
    <lineage>
        <taxon>Bacteria</taxon>
        <taxon>Pseudomonadati</taxon>
        <taxon>Pseudomonadota</taxon>
        <taxon>Gammaproteobacteria</taxon>
        <taxon>Alteromonadales</taxon>
        <taxon>Shewanellaceae</taxon>
        <taxon>Shewanella</taxon>
    </lineage>
</organism>